<organism evidence="2 3">
    <name type="scientific">Pan troglodytes</name>
    <name type="common">Chimpanzee</name>
    <dbReference type="NCBI Taxonomy" id="9598"/>
    <lineage>
        <taxon>Eukaryota</taxon>
        <taxon>Metazoa</taxon>
        <taxon>Chordata</taxon>
        <taxon>Craniata</taxon>
        <taxon>Vertebrata</taxon>
        <taxon>Euteleostomi</taxon>
        <taxon>Mammalia</taxon>
        <taxon>Eutheria</taxon>
        <taxon>Euarchontoglires</taxon>
        <taxon>Primates</taxon>
        <taxon>Haplorrhini</taxon>
        <taxon>Catarrhini</taxon>
        <taxon>Hominidae</taxon>
        <taxon>Pan</taxon>
    </lineage>
</organism>
<accession>A0A2I3TIT6</accession>
<reference evidence="2" key="3">
    <citation type="submission" date="2025-09" db="UniProtKB">
        <authorList>
            <consortium name="Ensembl"/>
        </authorList>
    </citation>
    <scope>IDENTIFICATION</scope>
</reference>
<dbReference type="Bgee" id="ENSPTRG00000051495">
    <property type="expression patterns" value="Expressed in temporal lobe and 5 other cell types or tissues"/>
</dbReference>
<evidence type="ECO:0008006" key="4">
    <source>
        <dbReference type="Google" id="ProtNLM"/>
    </source>
</evidence>
<reference evidence="2 3" key="1">
    <citation type="journal article" date="2005" name="Nature">
        <title>Initial sequence of the chimpanzee genome and comparison with the human genome.</title>
        <authorList>
            <consortium name="Chimpanzee sequencing and analysis consortium"/>
        </authorList>
    </citation>
    <scope>NUCLEOTIDE SEQUENCE [LARGE SCALE GENOMIC DNA]</scope>
</reference>
<dbReference type="Proteomes" id="UP000002277">
    <property type="component" value="Chromosome 3"/>
</dbReference>
<sequence>MAKRNQKPKIRKAQREQVIRAAKEQASKKTARAAATAPTKAAPEQKIVKPVEVSAPQVGGKR</sequence>
<feature type="compositionally biased region" description="Basic residues" evidence="1">
    <location>
        <begin position="1"/>
        <end position="12"/>
    </location>
</feature>
<dbReference type="InParanoid" id="A0A2I3TIT6"/>
<evidence type="ECO:0000256" key="1">
    <source>
        <dbReference type="SAM" id="MobiDB-lite"/>
    </source>
</evidence>
<feature type="region of interest" description="Disordered" evidence="1">
    <location>
        <begin position="1"/>
        <end position="62"/>
    </location>
</feature>
<dbReference type="OMA" id="PRVGGKC"/>
<dbReference type="AlphaFoldDB" id="A0A2I3TIT6"/>
<evidence type="ECO:0000313" key="3">
    <source>
        <dbReference type="Proteomes" id="UP000002277"/>
    </source>
</evidence>
<name>A0A2I3TIT6_PANTR</name>
<dbReference type="EMBL" id="AACZ04067380">
    <property type="status" value="NOT_ANNOTATED_CDS"/>
    <property type="molecule type" value="Genomic_DNA"/>
</dbReference>
<proteinExistence type="predicted"/>
<feature type="compositionally biased region" description="Low complexity" evidence="1">
    <location>
        <begin position="32"/>
        <end position="42"/>
    </location>
</feature>
<dbReference type="GeneTree" id="ENSGT00940000167391"/>
<evidence type="ECO:0000313" key="2">
    <source>
        <dbReference type="Ensembl" id="ENSPTRP00000088795.1"/>
    </source>
</evidence>
<keyword evidence="3" id="KW-1185">Reference proteome</keyword>
<reference evidence="2" key="2">
    <citation type="submission" date="2025-08" db="UniProtKB">
        <authorList>
            <consortium name="Ensembl"/>
        </authorList>
    </citation>
    <scope>IDENTIFICATION</scope>
</reference>
<feature type="compositionally biased region" description="Basic and acidic residues" evidence="1">
    <location>
        <begin position="13"/>
        <end position="27"/>
    </location>
</feature>
<dbReference type="Ensembl" id="ENSPTRT00000091789.1">
    <property type="protein sequence ID" value="ENSPTRP00000088795.1"/>
    <property type="gene ID" value="ENSPTRG00000051495.1"/>
</dbReference>
<protein>
    <recommendedName>
        <fullName evidence="4">60S ribosomal protein L24</fullName>
    </recommendedName>
</protein>
<dbReference type="Gene3D" id="6.10.250.1270">
    <property type="match status" value="1"/>
</dbReference>